<evidence type="ECO:0000259" key="16">
    <source>
        <dbReference type="PROSITE" id="PS50076"/>
    </source>
</evidence>
<evidence type="ECO:0000256" key="2">
    <source>
        <dbReference type="ARBA" id="ARBA00004496"/>
    </source>
</evidence>
<dbReference type="Pfam" id="PF00226">
    <property type="entry name" value="DnaJ"/>
    <property type="match status" value="1"/>
</dbReference>
<evidence type="ECO:0000256" key="8">
    <source>
        <dbReference type="ARBA" id="ARBA00022771"/>
    </source>
</evidence>
<reference evidence="18 19" key="1">
    <citation type="submission" date="2013-07" db="EMBL/GenBank/DDBJ databases">
        <authorList>
            <person name="Weinstock G."/>
            <person name="Sodergren E."/>
            <person name="Wylie T."/>
            <person name="Fulton L."/>
            <person name="Fulton R."/>
            <person name="Fronick C."/>
            <person name="O'Laughlin M."/>
            <person name="Godfrey J."/>
            <person name="Miner T."/>
            <person name="Herter B."/>
            <person name="Appelbaum E."/>
            <person name="Cordes M."/>
            <person name="Lek S."/>
            <person name="Wollam A."/>
            <person name="Pepin K.H."/>
            <person name="Palsikar V.B."/>
            <person name="Mitreva M."/>
            <person name="Wilson R.K."/>
        </authorList>
    </citation>
    <scope>NUCLEOTIDE SEQUENCE [LARGE SCALE GENOMIC DNA]</scope>
    <source>
        <strain evidence="18 19">ATCC 27760</strain>
    </source>
</reference>
<dbReference type="CDD" id="cd10719">
    <property type="entry name" value="DnaJ_zf"/>
    <property type="match status" value="1"/>
</dbReference>
<evidence type="ECO:0000313" key="18">
    <source>
        <dbReference type="EMBL" id="ERJ92677.1"/>
    </source>
</evidence>
<evidence type="ECO:0000256" key="3">
    <source>
        <dbReference type="ARBA" id="ARBA00011738"/>
    </source>
</evidence>
<dbReference type="GO" id="GO:0008270">
    <property type="term" value="F:zinc ion binding"/>
    <property type="evidence" value="ECO:0007669"/>
    <property type="project" value="UniProtKB-KW"/>
</dbReference>
<comment type="subunit">
    <text evidence="3">Homodimer.</text>
</comment>
<dbReference type="SUPFAM" id="SSF49493">
    <property type="entry name" value="HSP40/DnaJ peptide-binding domain"/>
    <property type="match status" value="2"/>
</dbReference>
<dbReference type="PROSITE" id="PS51188">
    <property type="entry name" value="ZF_CR"/>
    <property type="match status" value="1"/>
</dbReference>
<dbReference type="InterPro" id="IPR001305">
    <property type="entry name" value="HSP_DnaJ_Cys-rich_dom"/>
</dbReference>
<dbReference type="InterPro" id="IPR018253">
    <property type="entry name" value="DnaJ_domain_CS"/>
</dbReference>
<feature type="domain" description="J" evidence="16">
    <location>
        <begin position="34"/>
        <end position="99"/>
    </location>
</feature>
<dbReference type="HAMAP" id="MF_01152">
    <property type="entry name" value="DnaJ"/>
    <property type="match status" value="1"/>
</dbReference>
<dbReference type="GO" id="GO:0042026">
    <property type="term" value="P:protein refolding"/>
    <property type="evidence" value="ECO:0007669"/>
    <property type="project" value="TreeGrafter"/>
</dbReference>
<dbReference type="Pfam" id="PF00684">
    <property type="entry name" value="DnaJ_CXXCXGXG"/>
    <property type="match status" value="1"/>
</dbReference>
<evidence type="ECO:0000256" key="1">
    <source>
        <dbReference type="ARBA" id="ARBA00001947"/>
    </source>
</evidence>
<dbReference type="CDD" id="cd10747">
    <property type="entry name" value="DnaJ_C"/>
    <property type="match status" value="1"/>
</dbReference>
<keyword evidence="6 15" id="KW-0479">Metal-binding</keyword>
<dbReference type="PROSITE" id="PS00636">
    <property type="entry name" value="DNAJ_1"/>
    <property type="match status" value="1"/>
</dbReference>
<dbReference type="GO" id="GO:0009408">
    <property type="term" value="P:response to heat"/>
    <property type="evidence" value="ECO:0007669"/>
    <property type="project" value="InterPro"/>
</dbReference>
<dbReference type="FunFam" id="2.60.260.20:FF:000004">
    <property type="entry name" value="Molecular chaperone DnaJ"/>
    <property type="match status" value="1"/>
</dbReference>
<dbReference type="Pfam" id="PF01556">
    <property type="entry name" value="DnaJ_C"/>
    <property type="match status" value="1"/>
</dbReference>
<comment type="caution">
    <text evidence="18">The sequence shown here is derived from an EMBL/GenBank/DDBJ whole genome shotgun (WGS) entry which is preliminary data.</text>
</comment>
<dbReference type="FunFam" id="2.10.230.10:FF:000002">
    <property type="entry name" value="Molecular chaperone DnaJ"/>
    <property type="match status" value="1"/>
</dbReference>
<dbReference type="STRING" id="411473.RUMCAL_02337"/>
<dbReference type="InterPro" id="IPR001623">
    <property type="entry name" value="DnaJ_domain"/>
</dbReference>
<dbReference type="Gene3D" id="2.10.230.10">
    <property type="entry name" value="Heat shock protein DnaJ, cysteine-rich domain"/>
    <property type="match status" value="1"/>
</dbReference>
<dbReference type="AlphaFoldDB" id="U2KK64"/>
<dbReference type="GO" id="GO:0006260">
    <property type="term" value="P:DNA replication"/>
    <property type="evidence" value="ECO:0007669"/>
    <property type="project" value="UniProtKB-KW"/>
</dbReference>
<keyword evidence="7" id="KW-0677">Repeat</keyword>
<feature type="domain" description="CR-type" evidence="17">
    <location>
        <begin position="172"/>
        <end position="254"/>
    </location>
</feature>
<evidence type="ECO:0000256" key="6">
    <source>
        <dbReference type="ARBA" id="ARBA00022723"/>
    </source>
</evidence>
<evidence type="ECO:0000259" key="17">
    <source>
        <dbReference type="PROSITE" id="PS51188"/>
    </source>
</evidence>
<dbReference type="FunFam" id="1.10.287.110:FF:000034">
    <property type="entry name" value="Chaperone protein DnaJ"/>
    <property type="match status" value="1"/>
</dbReference>
<evidence type="ECO:0000256" key="7">
    <source>
        <dbReference type="ARBA" id="ARBA00022737"/>
    </source>
</evidence>
<dbReference type="InterPro" id="IPR002939">
    <property type="entry name" value="DnaJ_C"/>
</dbReference>
<dbReference type="NCBIfam" id="NF008035">
    <property type="entry name" value="PRK10767.1"/>
    <property type="match status" value="1"/>
</dbReference>
<sequence length="415" mass="45244">CRTIFVRYCHRGTAGFRSGLFKGKEPADMAEKRDYYEVLGLQKGASEDEIKKAFKTMARKYHPDLHPDDKEAAEKFKEVNEAYEVLSDSQKRARYDQFGHAGVDPNYGGGAGAGAGGFGGFGGFSDVSDIFESFFGGFGGGSRSTASSANAPRRGGDVNSNVTIDFMEACKGVKKKMRITHMVKCDQCNGTGADANTTTSTCTECHGRGSVQVNQRTPFGTVSSTRVCSRCGGKGKIVTNPCSKCRGSGRCRTTSDIELKIPAGIDNGQVLRVGGQGDAGLNGGPSGDLNVSVNVRPHDLFTRRGVDIYCEIPITYAQAVLGDKVTVPTIKGKVEYDIPEGTQSGTKFRLRGEGVKYLGRESYGDQYVTVVVEVPRKLTRQQKELLQKFDDSLEEKNQAKRQSFFEKLKRRFEQQ</sequence>
<dbReference type="PROSITE" id="PS50076">
    <property type="entry name" value="DNAJ_2"/>
    <property type="match status" value="1"/>
</dbReference>
<dbReference type="InterPro" id="IPR036410">
    <property type="entry name" value="HSP_DnaJ_Cys-rich_dom_sf"/>
</dbReference>
<evidence type="ECO:0000256" key="11">
    <source>
        <dbReference type="ARBA" id="ARBA00023186"/>
    </source>
</evidence>
<dbReference type="Gene3D" id="1.10.287.110">
    <property type="entry name" value="DnaJ domain"/>
    <property type="match status" value="1"/>
</dbReference>
<evidence type="ECO:0000256" key="15">
    <source>
        <dbReference type="PROSITE-ProRule" id="PRU00546"/>
    </source>
</evidence>
<dbReference type="GO" id="GO:0051082">
    <property type="term" value="F:unfolded protein binding"/>
    <property type="evidence" value="ECO:0007669"/>
    <property type="project" value="InterPro"/>
</dbReference>
<dbReference type="NCBIfam" id="TIGR02349">
    <property type="entry name" value="DnaJ_bact"/>
    <property type="match status" value="1"/>
</dbReference>
<dbReference type="SMART" id="SM00271">
    <property type="entry name" value="DnaJ"/>
    <property type="match status" value="1"/>
</dbReference>
<evidence type="ECO:0000256" key="13">
    <source>
        <dbReference type="ARBA" id="ARBA00061004"/>
    </source>
</evidence>
<dbReference type="PATRIC" id="fig|411473.3.peg.1940"/>
<keyword evidence="8 15" id="KW-0863">Zinc-finger</keyword>
<comment type="similarity">
    <text evidence="13">Belongs to the DnaJ family.</text>
</comment>
<dbReference type="HOGENOM" id="CLU_017633_0_7_9"/>
<dbReference type="SUPFAM" id="SSF57938">
    <property type="entry name" value="DnaJ/Hsp40 cysteine-rich domain"/>
    <property type="match status" value="1"/>
</dbReference>
<comment type="function">
    <text evidence="12">Participates actively in the response to hyperosmotic and heat shock by preventing the aggregation of stress-denatured proteins and by disaggregating proteins, also in an autonomous, DnaK-independent fashion. Unfolded proteins bind initially to DnaJ; upon interaction with the DnaJ-bound protein, DnaK hydrolyzes its bound ATP, resulting in the formation of a stable complex. GrpE releases ADP from DnaK; ATP binding to DnaK triggers the release of the substrate protein, thus completing the reaction cycle. Several rounds of ATP-dependent interactions between DnaJ, DnaK and GrpE are required for fully efficient folding. Also involved, together with DnaK and GrpE, in the DNA replication of plasmids through activation of initiation proteins.</text>
</comment>
<gene>
    <name evidence="18" type="ORF">RUMCAL_02337</name>
</gene>
<keyword evidence="11" id="KW-0143">Chaperone</keyword>
<dbReference type="PANTHER" id="PTHR43096">
    <property type="entry name" value="DNAJ HOMOLOG 1, MITOCHONDRIAL-RELATED"/>
    <property type="match status" value="1"/>
</dbReference>
<evidence type="ECO:0000256" key="10">
    <source>
        <dbReference type="ARBA" id="ARBA00023016"/>
    </source>
</evidence>
<dbReference type="InterPro" id="IPR008971">
    <property type="entry name" value="HSP40/DnaJ_pept-bd"/>
</dbReference>
<evidence type="ECO:0000256" key="5">
    <source>
        <dbReference type="ARBA" id="ARBA00022705"/>
    </source>
</evidence>
<keyword evidence="19" id="KW-1185">Reference proteome</keyword>
<evidence type="ECO:0000313" key="19">
    <source>
        <dbReference type="Proteomes" id="UP000016662"/>
    </source>
</evidence>
<evidence type="ECO:0000256" key="12">
    <source>
        <dbReference type="ARBA" id="ARBA00053423"/>
    </source>
</evidence>
<dbReference type="PRINTS" id="PR00625">
    <property type="entry name" value="JDOMAIN"/>
</dbReference>
<dbReference type="SUPFAM" id="SSF46565">
    <property type="entry name" value="Chaperone J-domain"/>
    <property type="match status" value="1"/>
</dbReference>
<comment type="cofactor">
    <cofactor evidence="1">
        <name>Zn(2+)</name>
        <dbReference type="ChEBI" id="CHEBI:29105"/>
    </cofactor>
</comment>
<dbReference type="Proteomes" id="UP000016662">
    <property type="component" value="Unassembled WGS sequence"/>
</dbReference>
<dbReference type="GO" id="GO:0005737">
    <property type="term" value="C:cytoplasm"/>
    <property type="evidence" value="ECO:0007669"/>
    <property type="project" value="UniProtKB-SubCell"/>
</dbReference>
<comment type="subcellular location">
    <subcellularLocation>
        <location evidence="2">Cytoplasm</location>
    </subcellularLocation>
</comment>
<proteinExistence type="inferred from homology"/>
<evidence type="ECO:0000256" key="14">
    <source>
        <dbReference type="ARBA" id="ARBA00067609"/>
    </source>
</evidence>
<feature type="non-terminal residue" evidence="18">
    <location>
        <position position="1"/>
    </location>
</feature>
<keyword evidence="9 15" id="KW-0862">Zinc</keyword>
<protein>
    <recommendedName>
        <fullName evidence="14">Chaperone protein DnaJ</fullName>
    </recommendedName>
</protein>
<keyword evidence="10" id="KW-0346">Stress response</keyword>
<dbReference type="GO" id="GO:0005524">
    <property type="term" value="F:ATP binding"/>
    <property type="evidence" value="ECO:0007669"/>
    <property type="project" value="InterPro"/>
</dbReference>
<organism evidence="18 19">
    <name type="scientific">Ruminococcus callidus ATCC 27760</name>
    <dbReference type="NCBI Taxonomy" id="411473"/>
    <lineage>
        <taxon>Bacteria</taxon>
        <taxon>Bacillati</taxon>
        <taxon>Bacillota</taxon>
        <taxon>Clostridia</taxon>
        <taxon>Eubacteriales</taxon>
        <taxon>Oscillospiraceae</taxon>
        <taxon>Ruminococcus</taxon>
    </lineage>
</organism>
<keyword evidence="5" id="KW-0235">DNA replication</keyword>
<dbReference type="eggNOG" id="COG0484">
    <property type="taxonomic scope" value="Bacteria"/>
</dbReference>
<feature type="zinc finger region" description="CR-type" evidence="15">
    <location>
        <begin position="172"/>
        <end position="254"/>
    </location>
</feature>
<dbReference type="Gene3D" id="2.60.260.20">
    <property type="entry name" value="Urease metallochaperone UreE, N-terminal domain"/>
    <property type="match status" value="2"/>
</dbReference>
<dbReference type="PANTHER" id="PTHR43096:SF48">
    <property type="entry name" value="CHAPERONE PROTEIN DNAJ"/>
    <property type="match status" value="1"/>
</dbReference>
<dbReference type="InterPro" id="IPR012724">
    <property type="entry name" value="DnaJ"/>
</dbReference>
<keyword evidence="4" id="KW-0963">Cytoplasm</keyword>
<evidence type="ECO:0000256" key="4">
    <source>
        <dbReference type="ARBA" id="ARBA00022490"/>
    </source>
</evidence>
<accession>U2KK64</accession>
<dbReference type="EMBL" id="AWVF01000291">
    <property type="protein sequence ID" value="ERJ92677.1"/>
    <property type="molecule type" value="Genomic_DNA"/>
</dbReference>
<evidence type="ECO:0000256" key="9">
    <source>
        <dbReference type="ARBA" id="ARBA00022833"/>
    </source>
</evidence>
<dbReference type="InterPro" id="IPR036869">
    <property type="entry name" value="J_dom_sf"/>
</dbReference>
<dbReference type="GO" id="GO:0031072">
    <property type="term" value="F:heat shock protein binding"/>
    <property type="evidence" value="ECO:0007669"/>
    <property type="project" value="InterPro"/>
</dbReference>
<dbReference type="CDD" id="cd06257">
    <property type="entry name" value="DnaJ"/>
    <property type="match status" value="1"/>
</dbReference>
<name>U2KK64_9FIRM</name>